<dbReference type="Gene3D" id="3.10.450.620">
    <property type="entry name" value="JHP933, nucleotidyltransferase-like core domain"/>
    <property type="match status" value="1"/>
</dbReference>
<keyword evidence="1" id="KW-0808">Transferase</keyword>
<sequence length="302" mass="32822">MASNVLNRRRVESVADELGTNPGLIEKDWHVVRAIGVIAGMDHDSTSPVFAGGTSLFKGWGLIKRFSEDVDFKVSMPSDATRVSRRTYRNRILAALADAQFTLLGEPLRGNASRFFSADLAYPMEFGAGPGLRPHIKIEMTFAPPALPPIVRPVSSLVALVGGEGPEIAGFPCVDPIETAADKLSALAWRVCADQHGEDREDPSVIRHLHDLAALESLVAEQPEFIRLLQQSMLADAHRGGEGVPANPAARVALMLDCLSNYKQWSVNYRSLVHQVSFGDPDDIVSFDDALEACRRLTAVLA</sequence>
<organism evidence="1 2">
    <name type="scientific">Marinibaculum pumilum</name>
    <dbReference type="NCBI Taxonomy" id="1766165"/>
    <lineage>
        <taxon>Bacteria</taxon>
        <taxon>Pseudomonadati</taxon>
        <taxon>Pseudomonadota</taxon>
        <taxon>Alphaproteobacteria</taxon>
        <taxon>Rhodospirillales</taxon>
        <taxon>Rhodospirillaceae</taxon>
        <taxon>Marinibaculum</taxon>
    </lineage>
</organism>
<dbReference type="RefSeq" id="WP_379898181.1">
    <property type="nucleotide sequence ID" value="NZ_JBHRTR010000009.1"/>
</dbReference>
<comment type="caution">
    <text evidence="1">The sequence shown here is derived from an EMBL/GenBank/DDBJ whole genome shotgun (WGS) entry which is preliminary data.</text>
</comment>
<dbReference type="InterPro" id="IPR014942">
    <property type="entry name" value="AbiEii"/>
</dbReference>
<name>A0ABV7KV75_9PROT</name>
<accession>A0ABV7KV75</accession>
<dbReference type="EMBL" id="JBHRTR010000009">
    <property type="protein sequence ID" value="MFC3226283.1"/>
    <property type="molecule type" value="Genomic_DNA"/>
</dbReference>
<dbReference type="Pfam" id="PF08843">
    <property type="entry name" value="AbiEii"/>
    <property type="match status" value="1"/>
</dbReference>
<dbReference type="GO" id="GO:0016740">
    <property type="term" value="F:transferase activity"/>
    <property type="evidence" value="ECO:0007669"/>
    <property type="project" value="UniProtKB-KW"/>
</dbReference>
<dbReference type="Proteomes" id="UP001595528">
    <property type="component" value="Unassembled WGS sequence"/>
</dbReference>
<proteinExistence type="predicted"/>
<gene>
    <name evidence="1" type="ORF">ACFOGJ_03525</name>
</gene>
<evidence type="ECO:0000313" key="2">
    <source>
        <dbReference type="Proteomes" id="UP001595528"/>
    </source>
</evidence>
<evidence type="ECO:0000313" key="1">
    <source>
        <dbReference type="EMBL" id="MFC3226283.1"/>
    </source>
</evidence>
<protein>
    <submittedName>
        <fullName evidence="1">Nucleotidyl transferase AbiEii/AbiGii toxin family protein</fullName>
    </submittedName>
</protein>
<reference evidence="2" key="1">
    <citation type="journal article" date="2019" name="Int. J. Syst. Evol. Microbiol.">
        <title>The Global Catalogue of Microorganisms (GCM) 10K type strain sequencing project: providing services to taxonomists for standard genome sequencing and annotation.</title>
        <authorList>
            <consortium name="The Broad Institute Genomics Platform"/>
            <consortium name="The Broad Institute Genome Sequencing Center for Infectious Disease"/>
            <person name="Wu L."/>
            <person name="Ma J."/>
        </authorList>
    </citation>
    <scope>NUCLEOTIDE SEQUENCE [LARGE SCALE GENOMIC DNA]</scope>
    <source>
        <strain evidence="2">KCTC 42964</strain>
    </source>
</reference>
<keyword evidence="2" id="KW-1185">Reference proteome</keyword>